<dbReference type="PANTHER" id="PTHR32487:SF0">
    <property type="entry name" value="3-OXO-DELTA(4,5)-STEROID 5-BETA-REDUCTASE"/>
    <property type="match status" value="1"/>
</dbReference>
<protein>
    <submittedName>
        <fullName evidence="2">SDR family oxidoreductase</fullName>
    </submittedName>
</protein>
<reference evidence="2" key="1">
    <citation type="submission" date="2022-08" db="EMBL/GenBank/DDBJ databases">
        <title>Alicyclobacillus dauci DSM2870, complete genome.</title>
        <authorList>
            <person name="Wang Q."/>
            <person name="Cai R."/>
            <person name="Wang Z."/>
        </authorList>
    </citation>
    <scope>NUCLEOTIDE SEQUENCE</scope>
    <source>
        <strain evidence="2">DSM 28700</strain>
    </source>
</reference>
<evidence type="ECO:0000313" key="3">
    <source>
        <dbReference type="Proteomes" id="UP001164803"/>
    </source>
</evidence>
<dbReference type="CDD" id="cd08948">
    <property type="entry name" value="5beta-POR_like_SDR_a"/>
    <property type="match status" value="1"/>
</dbReference>
<gene>
    <name evidence="2" type="ORF">NZD86_18385</name>
</gene>
<accession>A0ABY6Z0B4</accession>
<keyword evidence="3" id="KW-1185">Reference proteome</keyword>
<dbReference type="InterPro" id="IPR036291">
    <property type="entry name" value="NAD(P)-bd_dom_sf"/>
</dbReference>
<dbReference type="PANTHER" id="PTHR32487">
    <property type="entry name" value="3-OXO-DELTA(4,5)-STEROID 5-BETA-REDUCTASE"/>
    <property type="match status" value="1"/>
</dbReference>
<name>A0ABY6Z0B4_9BACL</name>
<dbReference type="RefSeq" id="WP_268043510.1">
    <property type="nucleotide sequence ID" value="NZ_CP104064.1"/>
</dbReference>
<dbReference type="SUPFAM" id="SSF51735">
    <property type="entry name" value="NAD(P)-binding Rossmann-fold domains"/>
    <property type="match status" value="1"/>
</dbReference>
<dbReference type="Gene3D" id="3.40.50.720">
    <property type="entry name" value="NAD(P)-binding Rossmann-like Domain"/>
    <property type="match status" value="1"/>
</dbReference>
<evidence type="ECO:0000259" key="1">
    <source>
        <dbReference type="Pfam" id="PF22917"/>
    </source>
</evidence>
<dbReference type="EMBL" id="CP104064">
    <property type="protein sequence ID" value="WAH36190.1"/>
    <property type="molecule type" value="Genomic_DNA"/>
</dbReference>
<feature type="domain" description="PRISE-like Rossmann-fold" evidence="1">
    <location>
        <begin position="66"/>
        <end position="291"/>
    </location>
</feature>
<evidence type="ECO:0000313" key="2">
    <source>
        <dbReference type="EMBL" id="WAH36190.1"/>
    </source>
</evidence>
<organism evidence="2 3">
    <name type="scientific">Alicyclobacillus dauci</name>
    <dbReference type="NCBI Taxonomy" id="1475485"/>
    <lineage>
        <taxon>Bacteria</taxon>
        <taxon>Bacillati</taxon>
        <taxon>Bacillota</taxon>
        <taxon>Bacilli</taxon>
        <taxon>Bacillales</taxon>
        <taxon>Alicyclobacillaceae</taxon>
        <taxon>Alicyclobacillus</taxon>
    </lineage>
</organism>
<dbReference type="Proteomes" id="UP001164803">
    <property type="component" value="Chromosome"/>
</dbReference>
<dbReference type="InterPro" id="IPR055222">
    <property type="entry name" value="PRISE-like_Rossmann-fold"/>
</dbReference>
<dbReference type="Pfam" id="PF22917">
    <property type="entry name" value="PRISE"/>
    <property type="match status" value="1"/>
</dbReference>
<proteinExistence type="predicted"/>
<sequence length="350" mass="40073">MGENTVLVAGASGIVGYNAMTYFEKLPNWKAIGLSRRIPKNRTLSSSNYIPADLYKPESFQPFSDQLQEVTHVVFAAYQHRSNVSELVAPNLQLLENLVIVLERFCPRVERIILLQGLKAYGSHLGPFKTPAKETDPRHMPPNFYYNQEDLLKAHQDKVSWVIVRPSWVYGFAIGNPMNILMSLTVYASISKHLGLPLRFPGTKEAYTSLMDATDAQLLAKAIHWALVTPECANQIFNINNGDYFRWENIWGKIGEALDMDIAAPQYIPLSTFMRVKEPVWEDMVQKYGLKPYPFSEIASWEFMDSAFSHGYDSMLDTIKAREFGFTEFISTEKMFTKQISMLRQERYIP</sequence>